<keyword evidence="3" id="KW-1185">Reference proteome</keyword>
<evidence type="ECO:0000313" key="2">
    <source>
        <dbReference type="EMBL" id="KAK5255910.1"/>
    </source>
</evidence>
<reference evidence="2 3" key="1">
    <citation type="submission" date="2023-08" db="EMBL/GenBank/DDBJ databases">
        <title>Black Yeasts Isolated from many extreme environments.</title>
        <authorList>
            <person name="Coleine C."/>
            <person name="Stajich J.E."/>
            <person name="Selbmann L."/>
        </authorList>
    </citation>
    <scope>NUCLEOTIDE SEQUENCE [LARGE SCALE GENOMIC DNA]</scope>
    <source>
        <strain evidence="2 3">CCFEE 536</strain>
    </source>
</reference>
<accession>A0ABR0LXE5</accession>
<name>A0ABR0LXE5_9PEZI</name>
<comment type="caution">
    <text evidence="2">The sequence shown here is derived from an EMBL/GenBank/DDBJ whole genome shotgun (WGS) entry which is preliminary data.</text>
</comment>
<sequence length="250" mass="26995">SQTSSQGGGGATGSSGGAPRLARASPSLLQSGVGSPGITLSSQSTQGAGQAGQLSKIVIAQVFLLLSSIKEDKDKTKWDNQVEQIRKLVDSNGMDVYEKYFRRLVQANAPKIFPGSGGSIENPGCYRILVDEMKVIAKDQEKVNRMVEAIDTTEGDVFRDFDLSTFMEHFRLDPLAKTALALAFKTASKPDLRMKADAILSNNLQPFFATLASPTEPAEGVEASYLAVIVERLLQDPPRNWNEENKTSLG</sequence>
<dbReference type="EMBL" id="JAVRRA010008799">
    <property type="protein sequence ID" value="KAK5255910.1"/>
    <property type="molecule type" value="Genomic_DNA"/>
</dbReference>
<feature type="compositionally biased region" description="Gly residues" evidence="1">
    <location>
        <begin position="1"/>
        <end position="16"/>
    </location>
</feature>
<proteinExistence type="predicted"/>
<evidence type="ECO:0000313" key="3">
    <source>
        <dbReference type="Proteomes" id="UP001357485"/>
    </source>
</evidence>
<evidence type="ECO:0000256" key="1">
    <source>
        <dbReference type="SAM" id="MobiDB-lite"/>
    </source>
</evidence>
<feature type="non-terminal residue" evidence="2">
    <location>
        <position position="1"/>
    </location>
</feature>
<protein>
    <submittedName>
        <fullName evidence="2">CCR4-NOT core subunit cdc39</fullName>
    </submittedName>
</protein>
<organism evidence="2 3">
    <name type="scientific">Cryomyces antarcticus</name>
    <dbReference type="NCBI Taxonomy" id="329879"/>
    <lineage>
        <taxon>Eukaryota</taxon>
        <taxon>Fungi</taxon>
        <taxon>Dikarya</taxon>
        <taxon>Ascomycota</taxon>
        <taxon>Pezizomycotina</taxon>
        <taxon>Dothideomycetes</taxon>
        <taxon>Dothideomycetes incertae sedis</taxon>
        <taxon>Cryomyces</taxon>
    </lineage>
</organism>
<feature type="region of interest" description="Disordered" evidence="1">
    <location>
        <begin position="1"/>
        <end position="46"/>
    </location>
</feature>
<gene>
    <name evidence="2" type="primary">CDC39_1</name>
    <name evidence="2" type="ORF">LTR16_004449</name>
</gene>
<dbReference type="Proteomes" id="UP001357485">
    <property type="component" value="Unassembled WGS sequence"/>
</dbReference>
<feature type="non-terminal residue" evidence="2">
    <location>
        <position position="250"/>
    </location>
</feature>